<dbReference type="Proteomes" id="UP001438292">
    <property type="component" value="Unassembled WGS sequence"/>
</dbReference>
<feature type="region of interest" description="Disordered" evidence="1">
    <location>
        <begin position="1"/>
        <end position="20"/>
    </location>
</feature>
<dbReference type="RefSeq" id="WP_347778387.1">
    <property type="nucleotide sequence ID" value="NZ_JBDQQU010000017.1"/>
</dbReference>
<evidence type="ECO:0000313" key="4">
    <source>
        <dbReference type="Proteomes" id="UP001438292"/>
    </source>
</evidence>
<keyword evidence="4" id="KW-1185">Reference proteome</keyword>
<evidence type="ECO:0000313" key="3">
    <source>
        <dbReference type="EMBL" id="MEO3956215.1"/>
    </source>
</evidence>
<dbReference type="PROSITE" id="PS50943">
    <property type="entry name" value="HTH_CROC1"/>
    <property type="match status" value="1"/>
</dbReference>
<feature type="domain" description="HTH cro/C1-type" evidence="2">
    <location>
        <begin position="96"/>
        <end position="130"/>
    </location>
</feature>
<dbReference type="EMBL" id="JBDQQU010000017">
    <property type="protein sequence ID" value="MEO3956215.1"/>
    <property type="molecule type" value="Genomic_DNA"/>
</dbReference>
<evidence type="ECO:0000256" key="1">
    <source>
        <dbReference type="SAM" id="MobiDB-lite"/>
    </source>
</evidence>
<protein>
    <submittedName>
        <fullName evidence="3">Helix-turn-helix transcriptional regulator</fullName>
    </submittedName>
</protein>
<organism evidence="3 4">
    <name type="scientific">Chromobacterium piscinae</name>
    <dbReference type="NCBI Taxonomy" id="686831"/>
    <lineage>
        <taxon>Bacteria</taxon>
        <taxon>Pseudomonadati</taxon>
        <taxon>Pseudomonadota</taxon>
        <taxon>Betaproteobacteria</taxon>
        <taxon>Neisseriales</taxon>
        <taxon>Chromobacteriaceae</taxon>
        <taxon>Chromobacterium</taxon>
    </lineage>
</organism>
<dbReference type="CDD" id="cd00093">
    <property type="entry name" value="HTH_XRE"/>
    <property type="match status" value="1"/>
</dbReference>
<accession>A0ABV0H9I5</accession>
<proteinExistence type="predicted"/>
<evidence type="ECO:0000259" key="2">
    <source>
        <dbReference type="PROSITE" id="PS50943"/>
    </source>
</evidence>
<name>A0ABV0H9I5_9NEIS</name>
<reference evidence="3 4" key="1">
    <citation type="submission" date="2024-05" db="EMBL/GenBank/DDBJ databases">
        <authorList>
            <person name="De Oliveira J.P."/>
            <person name="Noriler S.A."/>
            <person name="De Oliveira A.G."/>
            <person name="Sipoli D.S."/>
        </authorList>
    </citation>
    <scope>NUCLEOTIDE SEQUENCE [LARGE SCALE GENOMIC DNA]</scope>
    <source>
        <strain evidence="3 4">LABIM186</strain>
    </source>
</reference>
<dbReference type="InterPro" id="IPR010982">
    <property type="entry name" value="Lambda_DNA-bd_dom_sf"/>
</dbReference>
<gene>
    <name evidence="3" type="ORF">ABH309_17380</name>
</gene>
<sequence length="201" mass="22247">MQTAHGVRPKARPTAEGPFSKAKTASIGVASFMGRDYQAKVHKKQLQIDMTMLPNPDNIQLMVEEKNTETQLSRNICTLMKLHGFTPKPFSKQVPVTYEMMRRYMSGAARPRPEKLAKLAELFGVKTADLEYGSFTADITVTSPSITITRHDAPMAEPTTPPDRTIAISDPKELASWLVAQGDDALADFLRGLADTLQKKK</sequence>
<dbReference type="InterPro" id="IPR001387">
    <property type="entry name" value="Cro/C1-type_HTH"/>
</dbReference>
<dbReference type="Gene3D" id="1.10.260.40">
    <property type="entry name" value="lambda repressor-like DNA-binding domains"/>
    <property type="match status" value="1"/>
</dbReference>
<comment type="caution">
    <text evidence="3">The sequence shown here is derived from an EMBL/GenBank/DDBJ whole genome shotgun (WGS) entry which is preliminary data.</text>
</comment>
<dbReference type="SUPFAM" id="SSF47413">
    <property type="entry name" value="lambda repressor-like DNA-binding domains"/>
    <property type="match status" value="1"/>
</dbReference>